<dbReference type="RefSeq" id="WP_002881045.1">
    <property type="nucleotide sequence ID" value="NZ_AMWK01000004.1"/>
</dbReference>
<evidence type="ECO:0000313" key="2">
    <source>
        <dbReference type="EMBL" id="ENY54084.1"/>
    </source>
</evidence>
<protein>
    <recommendedName>
        <fullName evidence="4">Lipoprotein</fullName>
    </recommendedName>
</protein>
<dbReference type="PATRIC" id="fig|1188234.3.peg.134"/>
<evidence type="ECO:0000256" key="1">
    <source>
        <dbReference type="SAM" id="SignalP"/>
    </source>
</evidence>
<keyword evidence="3" id="KW-1185">Reference proteome</keyword>
<gene>
    <name evidence="2" type="ORF">MALK_1460</name>
</gene>
<evidence type="ECO:0000313" key="3">
    <source>
        <dbReference type="Proteomes" id="UP000013137"/>
    </source>
</evidence>
<dbReference type="OrthoDB" id="399202at2"/>
<dbReference type="Proteomes" id="UP000013137">
    <property type="component" value="Unassembled WGS sequence"/>
</dbReference>
<evidence type="ECO:0008006" key="4">
    <source>
        <dbReference type="Google" id="ProtNLM"/>
    </source>
</evidence>
<sequence length="155" mass="18264">MKKNKLLMLTGAIPFVAFPMLSVACKMQPADWEKKKPQLLNSTQIQEIKDSFVFELNEEGRKLQKQGKLNDYWNKLVKDKKLNKSLEIEGLFNWNAEFKKYFKVSYHPLKGFNSAHKYQFRLLMENNVPAIHYQVLCVDLRDLVEVDVIRKLDTL</sequence>
<feature type="chain" id="PRO_5004153447" description="Lipoprotein" evidence="1">
    <location>
        <begin position="25"/>
        <end position="155"/>
    </location>
</feature>
<comment type="caution">
    <text evidence="2">The sequence shown here is derived from an EMBL/GenBank/DDBJ whole genome shotgun (WGS) entry which is preliminary data.</text>
</comment>
<dbReference type="EMBL" id="AMWK01000004">
    <property type="protein sequence ID" value="ENY54084.1"/>
    <property type="molecule type" value="Genomic_DNA"/>
</dbReference>
<dbReference type="PROSITE" id="PS51257">
    <property type="entry name" value="PROKAR_LIPOPROTEIN"/>
    <property type="match status" value="1"/>
</dbReference>
<organism evidence="2 3">
    <name type="scientific">Metamycoplasma alkalescens 14918</name>
    <dbReference type="NCBI Taxonomy" id="1188234"/>
    <lineage>
        <taxon>Bacteria</taxon>
        <taxon>Bacillati</taxon>
        <taxon>Mycoplasmatota</taxon>
        <taxon>Mycoplasmoidales</taxon>
        <taxon>Metamycoplasmataceae</taxon>
        <taxon>Metamycoplasma</taxon>
    </lineage>
</organism>
<dbReference type="AlphaFoldDB" id="N9SRT4"/>
<keyword evidence="1" id="KW-0732">Signal</keyword>
<accession>N9SRT4</accession>
<feature type="signal peptide" evidence="1">
    <location>
        <begin position="1"/>
        <end position="24"/>
    </location>
</feature>
<proteinExistence type="predicted"/>
<reference evidence="2 3" key="1">
    <citation type="journal article" date="2013" name="Genome Announc.">
        <title>Draft Genome Sequences of Mycoplasma alkalescens, Mycoplasma arginini, and Mycoplasma bovigenitalium, Three Species with Equivocal Pathogenic Status for Cattle.</title>
        <authorList>
            <person name="Manso-Silvan L."/>
            <person name="Tardy F."/>
            <person name="Baranowski E."/>
            <person name="Barre A."/>
            <person name="Blanchard A."/>
            <person name="Breton M."/>
            <person name="Couture C."/>
            <person name="Citti C."/>
            <person name="Dordet-Frisoni E."/>
            <person name="Dupuy V."/>
            <person name="Gaurivaud P."/>
            <person name="Jacob D."/>
            <person name="Lemaitre C."/>
            <person name="Nikolski M."/>
            <person name="Nouvel L.X."/>
            <person name="Poumarat F."/>
            <person name="Thebault P."/>
            <person name="Theil S."/>
            <person name="Thiaucourt F."/>
            <person name="Sirand-Pugnet P."/>
        </authorList>
    </citation>
    <scope>NUCLEOTIDE SEQUENCE [LARGE SCALE GENOMIC DNA]</scope>
    <source>
        <strain evidence="2 3">14918</strain>
    </source>
</reference>
<dbReference type="eggNOG" id="ENOG5031YT1">
    <property type="taxonomic scope" value="Bacteria"/>
</dbReference>
<name>N9SRT4_9BACT</name>